<gene>
    <name evidence="1" type="ORF">SCALOS_LOCUS9589</name>
</gene>
<feature type="non-terminal residue" evidence="1">
    <location>
        <position position="1"/>
    </location>
</feature>
<dbReference type="EMBL" id="CAJVPM010030635">
    <property type="protein sequence ID" value="CAG8677179.1"/>
    <property type="molecule type" value="Genomic_DNA"/>
</dbReference>
<comment type="caution">
    <text evidence="1">The sequence shown here is derived from an EMBL/GenBank/DDBJ whole genome shotgun (WGS) entry which is preliminary data.</text>
</comment>
<evidence type="ECO:0000313" key="1">
    <source>
        <dbReference type="EMBL" id="CAG8677179.1"/>
    </source>
</evidence>
<proteinExistence type="predicted"/>
<organism evidence="1 2">
    <name type="scientific">Scutellospora calospora</name>
    <dbReference type="NCBI Taxonomy" id="85575"/>
    <lineage>
        <taxon>Eukaryota</taxon>
        <taxon>Fungi</taxon>
        <taxon>Fungi incertae sedis</taxon>
        <taxon>Mucoromycota</taxon>
        <taxon>Glomeromycotina</taxon>
        <taxon>Glomeromycetes</taxon>
        <taxon>Diversisporales</taxon>
        <taxon>Gigasporaceae</taxon>
        <taxon>Scutellospora</taxon>
    </lineage>
</organism>
<name>A0ACA9NVI1_9GLOM</name>
<feature type="non-terminal residue" evidence="1">
    <location>
        <position position="59"/>
    </location>
</feature>
<evidence type="ECO:0000313" key="2">
    <source>
        <dbReference type="Proteomes" id="UP000789860"/>
    </source>
</evidence>
<keyword evidence="2" id="KW-1185">Reference proteome</keyword>
<protein>
    <submittedName>
        <fullName evidence="1">11268_t:CDS:1</fullName>
    </submittedName>
</protein>
<sequence>KEEVRFLKELEIKQKSTIEQLQTQLHKLRIFKEVVVNELQTMKGGFNLQKDLVISLEKE</sequence>
<dbReference type="Proteomes" id="UP000789860">
    <property type="component" value="Unassembled WGS sequence"/>
</dbReference>
<accession>A0ACA9NVI1</accession>
<reference evidence="1" key="1">
    <citation type="submission" date="2021-06" db="EMBL/GenBank/DDBJ databases">
        <authorList>
            <person name="Kallberg Y."/>
            <person name="Tangrot J."/>
            <person name="Rosling A."/>
        </authorList>
    </citation>
    <scope>NUCLEOTIDE SEQUENCE</scope>
    <source>
        <strain evidence="1">AU212A</strain>
    </source>
</reference>